<dbReference type="Pfam" id="PF00001">
    <property type="entry name" value="7tm_1"/>
    <property type="match status" value="1"/>
</dbReference>
<dbReference type="PANTHER" id="PTHR24248">
    <property type="entry name" value="ADRENERGIC RECEPTOR-RELATED G-PROTEIN COUPLED RECEPTOR"/>
    <property type="match status" value="1"/>
</dbReference>
<keyword evidence="8" id="KW-0807">Transducer</keyword>
<keyword evidence="2" id="KW-1003">Cell membrane</keyword>
<dbReference type="InterPro" id="IPR000276">
    <property type="entry name" value="GPCR_Rhodpsn"/>
</dbReference>
<sequence>RCFCHIHMAKHLRPENNVCVNLIKLFHFSKDCTSLQIHILSEERVGPRGIKKNKNRKTMSANERRALKTLGIIMGVFIFCWLPFFIVNPVLCGFCISDFYDFCFLWLGYINSVFNPILYSRSPEFFAAYKRLLCCKGRQLQYMLLHKTAISWKDDLICECQRQLLVNRKENSNQN</sequence>
<evidence type="ECO:0000256" key="6">
    <source>
        <dbReference type="ARBA" id="ARBA00023136"/>
    </source>
</evidence>
<proteinExistence type="predicted"/>
<dbReference type="GO" id="GO:0043410">
    <property type="term" value="P:positive regulation of MAPK cascade"/>
    <property type="evidence" value="ECO:0007669"/>
    <property type="project" value="TreeGrafter"/>
</dbReference>
<evidence type="ECO:0000256" key="2">
    <source>
        <dbReference type="ARBA" id="ARBA00022475"/>
    </source>
</evidence>
<keyword evidence="7" id="KW-0675">Receptor</keyword>
<dbReference type="GO" id="GO:0004930">
    <property type="term" value="F:G protein-coupled receptor activity"/>
    <property type="evidence" value="ECO:0007669"/>
    <property type="project" value="UniProtKB-KW"/>
</dbReference>
<accession>A0A8C4R4W7</accession>
<evidence type="ECO:0000256" key="8">
    <source>
        <dbReference type="ARBA" id="ARBA00023224"/>
    </source>
</evidence>
<reference evidence="11" key="2">
    <citation type="submission" date="2025-09" db="UniProtKB">
        <authorList>
            <consortium name="Ensembl"/>
        </authorList>
    </citation>
    <scope>IDENTIFICATION</scope>
</reference>
<feature type="transmembrane region" description="Helical" evidence="9">
    <location>
        <begin position="99"/>
        <end position="119"/>
    </location>
</feature>
<evidence type="ECO:0000256" key="9">
    <source>
        <dbReference type="SAM" id="Phobius"/>
    </source>
</evidence>
<dbReference type="AlphaFoldDB" id="A0A8C4R4W7"/>
<dbReference type="Proteomes" id="UP000694388">
    <property type="component" value="Unplaced"/>
</dbReference>
<dbReference type="PROSITE" id="PS50262">
    <property type="entry name" value="G_PROTEIN_RECEP_F1_2"/>
    <property type="match status" value="1"/>
</dbReference>
<name>A0A8C4R4W7_EPTBU</name>
<evidence type="ECO:0000313" key="12">
    <source>
        <dbReference type="Proteomes" id="UP000694388"/>
    </source>
</evidence>
<reference evidence="11" key="1">
    <citation type="submission" date="2025-08" db="UniProtKB">
        <authorList>
            <consortium name="Ensembl"/>
        </authorList>
    </citation>
    <scope>IDENTIFICATION</scope>
</reference>
<evidence type="ECO:0000256" key="7">
    <source>
        <dbReference type="ARBA" id="ARBA00023170"/>
    </source>
</evidence>
<feature type="domain" description="G-protein coupled receptors family 1 profile" evidence="10">
    <location>
        <begin position="1"/>
        <end position="119"/>
    </location>
</feature>
<dbReference type="Ensembl" id="ENSEBUT00000025330.1">
    <property type="protein sequence ID" value="ENSEBUP00000024754.1"/>
    <property type="gene ID" value="ENSEBUG00000015282.1"/>
</dbReference>
<protein>
    <recommendedName>
        <fullName evidence="10">G-protein coupled receptors family 1 profile domain-containing protein</fullName>
    </recommendedName>
</protein>
<organism evidence="11 12">
    <name type="scientific">Eptatretus burgeri</name>
    <name type="common">Inshore hagfish</name>
    <dbReference type="NCBI Taxonomy" id="7764"/>
    <lineage>
        <taxon>Eukaryota</taxon>
        <taxon>Metazoa</taxon>
        <taxon>Chordata</taxon>
        <taxon>Craniata</taxon>
        <taxon>Vertebrata</taxon>
        <taxon>Cyclostomata</taxon>
        <taxon>Myxini</taxon>
        <taxon>Myxiniformes</taxon>
        <taxon>Myxinidae</taxon>
        <taxon>Eptatretinae</taxon>
        <taxon>Eptatretus</taxon>
    </lineage>
</organism>
<keyword evidence="3 9" id="KW-0812">Transmembrane</keyword>
<dbReference type="SUPFAM" id="SSF81321">
    <property type="entry name" value="Family A G protein-coupled receptor-like"/>
    <property type="match status" value="1"/>
</dbReference>
<evidence type="ECO:0000256" key="3">
    <source>
        <dbReference type="ARBA" id="ARBA00022692"/>
    </source>
</evidence>
<comment type="subcellular location">
    <subcellularLocation>
        <location evidence="1">Cell membrane</location>
        <topology evidence="1">Multi-pass membrane protein</topology>
    </subcellularLocation>
</comment>
<evidence type="ECO:0000256" key="5">
    <source>
        <dbReference type="ARBA" id="ARBA00023040"/>
    </source>
</evidence>
<keyword evidence="6 9" id="KW-0472">Membrane</keyword>
<evidence type="ECO:0000256" key="1">
    <source>
        <dbReference type="ARBA" id="ARBA00004651"/>
    </source>
</evidence>
<dbReference type="PANTHER" id="PTHR24248:SF195">
    <property type="entry name" value="D(1) DOPAMINE RECEPTOR-LIKE"/>
    <property type="match status" value="1"/>
</dbReference>
<dbReference type="InterPro" id="IPR017452">
    <property type="entry name" value="GPCR_Rhodpsn_7TM"/>
</dbReference>
<dbReference type="Gene3D" id="1.20.1070.10">
    <property type="entry name" value="Rhodopsin 7-helix transmembrane proteins"/>
    <property type="match status" value="1"/>
</dbReference>
<feature type="transmembrane region" description="Helical" evidence="9">
    <location>
        <begin position="66"/>
        <end position="87"/>
    </location>
</feature>
<keyword evidence="12" id="KW-1185">Reference proteome</keyword>
<dbReference type="GeneTree" id="ENSGT00940000158663"/>
<evidence type="ECO:0000256" key="4">
    <source>
        <dbReference type="ARBA" id="ARBA00022989"/>
    </source>
</evidence>
<evidence type="ECO:0000313" key="11">
    <source>
        <dbReference type="Ensembl" id="ENSEBUP00000024754.1"/>
    </source>
</evidence>
<keyword evidence="4 9" id="KW-1133">Transmembrane helix</keyword>
<dbReference type="PRINTS" id="PR00237">
    <property type="entry name" value="GPCRRHODOPSN"/>
</dbReference>
<keyword evidence="5" id="KW-0297">G-protein coupled receptor</keyword>
<evidence type="ECO:0000259" key="10">
    <source>
        <dbReference type="PROSITE" id="PS50262"/>
    </source>
</evidence>
<dbReference type="GO" id="GO:0071880">
    <property type="term" value="P:adenylate cyclase-activating adrenergic receptor signaling pathway"/>
    <property type="evidence" value="ECO:0007669"/>
    <property type="project" value="TreeGrafter"/>
</dbReference>
<dbReference type="GO" id="GO:0005886">
    <property type="term" value="C:plasma membrane"/>
    <property type="evidence" value="ECO:0007669"/>
    <property type="project" value="UniProtKB-SubCell"/>
</dbReference>